<gene>
    <name evidence="8" type="ORF">SAMN02745729_12020</name>
</gene>
<dbReference type="InterPro" id="IPR000760">
    <property type="entry name" value="Inositol_monophosphatase-like"/>
</dbReference>
<feature type="binding site" evidence="6">
    <location>
        <position position="67"/>
    </location>
    <ligand>
        <name>Mg(2+)</name>
        <dbReference type="ChEBI" id="CHEBI:18420"/>
        <label>1</label>
        <note>catalytic</note>
    </ligand>
</feature>
<evidence type="ECO:0000256" key="3">
    <source>
        <dbReference type="ARBA" id="ARBA00009759"/>
    </source>
</evidence>
<dbReference type="PANTHER" id="PTHR20854:SF4">
    <property type="entry name" value="INOSITOL-1-MONOPHOSPHATASE-RELATED"/>
    <property type="match status" value="1"/>
</dbReference>
<keyword evidence="4 7" id="KW-0378">Hydrolase</keyword>
<dbReference type="Gene3D" id="3.30.540.10">
    <property type="entry name" value="Fructose-1,6-Bisphosphatase, subunit A, domain 1"/>
    <property type="match status" value="1"/>
</dbReference>
<comment type="catalytic activity">
    <reaction evidence="1 7">
        <text>a myo-inositol phosphate + H2O = myo-inositol + phosphate</text>
        <dbReference type="Rhea" id="RHEA:24056"/>
        <dbReference type="ChEBI" id="CHEBI:15377"/>
        <dbReference type="ChEBI" id="CHEBI:17268"/>
        <dbReference type="ChEBI" id="CHEBI:43474"/>
        <dbReference type="ChEBI" id="CHEBI:84139"/>
        <dbReference type="EC" id="3.1.3.25"/>
    </reaction>
</comment>
<dbReference type="OrthoDB" id="9785695at2"/>
<dbReference type="EMBL" id="FNRJ01000020">
    <property type="protein sequence ID" value="SEB12909.1"/>
    <property type="molecule type" value="Genomic_DNA"/>
</dbReference>
<dbReference type="GO" id="GO:0008934">
    <property type="term" value="F:inositol monophosphate 1-phosphatase activity"/>
    <property type="evidence" value="ECO:0007669"/>
    <property type="project" value="InterPro"/>
</dbReference>
<dbReference type="PRINTS" id="PR01959">
    <property type="entry name" value="SBIMPHPHTASE"/>
</dbReference>
<comment type="similarity">
    <text evidence="3 7">Belongs to the inositol monophosphatase superfamily.</text>
</comment>
<dbReference type="STRING" id="1122198.SAMN02745729_12020"/>
<keyword evidence="5" id="KW-0804">Transcription</keyword>
<dbReference type="RefSeq" id="WP_091827804.1">
    <property type="nucleotide sequence ID" value="NZ_FNRJ01000020.1"/>
</dbReference>
<keyword evidence="6 7" id="KW-0460">Magnesium</keyword>
<protein>
    <recommendedName>
        <fullName evidence="7">Inositol-1-monophosphatase</fullName>
        <ecNumber evidence="7">3.1.3.25</ecNumber>
    </recommendedName>
</protein>
<keyword evidence="6 7" id="KW-0479">Metal-binding</keyword>
<organism evidence="8 9">
    <name type="scientific">Marinobacterium iners DSM 11526</name>
    <dbReference type="NCBI Taxonomy" id="1122198"/>
    <lineage>
        <taxon>Bacteria</taxon>
        <taxon>Pseudomonadati</taxon>
        <taxon>Pseudomonadota</taxon>
        <taxon>Gammaproteobacteria</taxon>
        <taxon>Oceanospirillales</taxon>
        <taxon>Oceanospirillaceae</taxon>
        <taxon>Marinobacterium</taxon>
    </lineage>
</organism>
<dbReference type="GO" id="GO:0007165">
    <property type="term" value="P:signal transduction"/>
    <property type="evidence" value="ECO:0007669"/>
    <property type="project" value="TreeGrafter"/>
</dbReference>
<dbReference type="PRINTS" id="PR00377">
    <property type="entry name" value="IMPHPHTASES"/>
</dbReference>
<dbReference type="AlphaFoldDB" id="A0A1H4GTD2"/>
<dbReference type="GO" id="GO:0046872">
    <property type="term" value="F:metal ion binding"/>
    <property type="evidence" value="ECO:0007669"/>
    <property type="project" value="UniProtKB-KW"/>
</dbReference>
<proteinExistence type="inferred from homology"/>
<dbReference type="CDD" id="cd01639">
    <property type="entry name" value="IMPase"/>
    <property type="match status" value="1"/>
</dbReference>
<evidence type="ECO:0000313" key="9">
    <source>
        <dbReference type="Proteomes" id="UP000242469"/>
    </source>
</evidence>
<sequence length="271" mass="29234">MQPMVNIALRAARLAGEQISRTLERLDLIKSEQADVAEFISDLCQQAERTITNTIQKAYPHHSLIGEYTGQHAPIGEGPGHCEWHISPIDSLTNFSNALPMFALSITGFVNGKAEHCVVLNPMFGEEFTASRGKGAQLNGKRLRVSNRTSLEGAIIGTGYHARKSDKPWLESHVRMMQEIMQAGATLHNSGSPVLSLAYTAAGRLDGFYQIGLSPSELSAGLLLIREAGGLVGDFSGGNSYSERGNLVTANSKILKALLRTLHPATAEGLR</sequence>
<dbReference type="PANTHER" id="PTHR20854">
    <property type="entry name" value="INOSITOL MONOPHOSPHATASE"/>
    <property type="match status" value="1"/>
</dbReference>
<dbReference type="SUPFAM" id="SSF56655">
    <property type="entry name" value="Carbohydrate phosphatase"/>
    <property type="match status" value="1"/>
</dbReference>
<evidence type="ECO:0000256" key="5">
    <source>
        <dbReference type="ARBA" id="ARBA00022814"/>
    </source>
</evidence>
<dbReference type="GO" id="GO:0006020">
    <property type="term" value="P:inositol metabolic process"/>
    <property type="evidence" value="ECO:0007669"/>
    <property type="project" value="TreeGrafter"/>
</dbReference>
<dbReference type="EC" id="3.1.3.25" evidence="7"/>
<evidence type="ECO:0000256" key="2">
    <source>
        <dbReference type="ARBA" id="ARBA00001946"/>
    </source>
</evidence>
<dbReference type="GO" id="GO:0031564">
    <property type="term" value="P:transcription antitermination"/>
    <property type="evidence" value="ECO:0007669"/>
    <property type="project" value="UniProtKB-KW"/>
</dbReference>
<name>A0A1H4GTD2_9GAMM</name>
<feature type="binding site" evidence="6">
    <location>
        <position position="90"/>
    </location>
    <ligand>
        <name>Mg(2+)</name>
        <dbReference type="ChEBI" id="CHEBI:18420"/>
        <label>2</label>
    </ligand>
</feature>
<dbReference type="Proteomes" id="UP000242469">
    <property type="component" value="Unassembled WGS sequence"/>
</dbReference>
<dbReference type="Gene3D" id="3.40.190.80">
    <property type="match status" value="1"/>
</dbReference>
<dbReference type="InterPro" id="IPR022337">
    <property type="entry name" value="Inositol_monophosphatase_SuhB"/>
</dbReference>
<keyword evidence="5" id="KW-0805">Transcription regulation</keyword>
<evidence type="ECO:0000256" key="1">
    <source>
        <dbReference type="ARBA" id="ARBA00001033"/>
    </source>
</evidence>
<evidence type="ECO:0000256" key="4">
    <source>
        <dbReference type="ARBA" id="ARBA00022801"/>
    </source>
</evidence>
<reference evidence="9" key="1">
    <citation type="submission" date="2016-10" db="EMBL/GenBank/DDBJ databases">
        <authorList>
            <person name="Varghese N."/>
            <person name="Submissions S."/>
        </authorList>
    </citation>
    <scope>NUCLEOTIDE SEQUENCE [LARGE SCALE GENOMIC DNA]</scope>
    <source>
        <strain evidence="9">DSM 11526</strain>
    </source>
</reference>
<evidence type="ECO:0000256" key="6">
    <source>
        <dbReference type="PIRSR" id="PIRSR600760-2"/>
    </source>
</evidence>
<evidence type="ECO:0000256" key="7">
    <source>
        <dbReference type="RuleBase" id="RU364068"/>
    </source>
</evidence>
<keyword evidence="9" id="KW-1185">Reference proteome</keyword>
<feature type="binding site" evidence="6">
    <location>
        <position position="89"/>
    </location>
    <ligand>
        <name>Mg(2+)</name>
        <dbReference type="ChEBI" id="CHEBI:18420"/>
        <label>1</label>
        <note>catalytic</note>
    </ligand>
</feature>
<dbReference type="Pfam" id="PF00459">
    <property type="entry name" value="Inositol_P"/>
    <property type="match status" value="1"/>
</dbReference>
<evidence type="ECO:0000313" key="8">
    <source>
        <dbReference type="EMBL" id="SEB12909.1"/>
    </source>
</evidence>
<accession>A0A1H4GTD2</accession>
<comment type="cofactor">
    <cofactor evidence="2 6 7">
        <name>Mg(2+)</name>
        <dbReference type="ChEBI" id="CHEBI:18420"/>
    </cofactor>
</comment>
<dbReference type="InterPro" id="IPR033942">
    <property type="entry name" value="IMPase"/>
</dbReference>
<keyword evidence="5" id="KW-0889">Transcription antitermination</keyword>